<comment type="similarity">
    <text evidence="2">Belongs to the RRP1 family.</text>
</comment>
<keyword evidence="4" id="KW-0539">Nucleus</keyword>
<dbReference type="EMBL" id="JAKOGI010000103">
    <property type="protein sequence ID" value="KAJ8444223.1"/>
    <property type="molecule type" value="Genomic_DNA"/>
</dbReference>
<dbReference type="AlphaFoldDB" id="A0A9Q1QIU7"/>
<feature type="compositionally biased region" description="Basic and acidic residues" evidence="5">
    <location>
        <begin position="444"/>
        <end position="463"/>
    </location>
</feature>
<dbReference type="PANTHER" id="PTHR13026:SF0">
    <property type="entry name" value="RIBOSOMAL RNA PROCESSING 1B"/>
    <property type="match status" value="1"/>
</dbReference>
<feature type="compositionally biased region" description="Basic residues" evidence="5">
    <location>
        <begin position="427"/>
        <end position="436"/>
    </location>
</feature>
<feature type="region of interest" description="Disordered" evidence="5">
    <location>
        <begin position="408"/>
        <end position="464"/>
    </location>
</feature>
<evidence type="ECO:0000256" key="3">
    <source>
        <dbReference type="ARBA" id="ARBA00022552"/>
    </source>
</evidence>
<keyword evidence="3" id="KW-0698">rRNA processing</keyword>
<feature type="region of interest" description="Disordered" evidence="5">
    <location>
        <begin position="476"/>
        <end position="541"/>
    </location>
</feature>
<dbReference type="GO" id="GO:0005634">
    <property type="term" value="C:nucleus"/>
    <property type="evidence" value="ECO:0007669"/>
    <property type="project" value="UniProtKB-SubCell"/>
</dbReference>
<sequence>MELGEAPGPKLIKGLASCNTSIRSKSLKSLLTWLPSQTLISDEEMKKLWKSLFYCMWHCDKIENQTNLINRLSSLLPTLNPSLSLSYFSHFLLTMRREWPGVDHLRLDKFYLLVRFFVRNLFVTLKSRNWDVRALEGFVGALEKRAFFVVDVDDKGLGNGVTYHIVSVFCDEIKPFLPLSLEVLNLLFRPFLGVMGKSDNKVLVGKVKNHVFDYLVKNGKGLLGIKKSGDEVDEKDEVVLFGTVAWDMGFATRFYELGSDSDCVQGNRKVVFGLHEEFLKLEKEKVSLGIDTSLPEGKGVEDDEEVPQLIPMNGENMDEDAKVRSSKGNGESKASKDKKSKKKKKKKNAKPASAGATGSSANSDTGMVNSNDGSSNAELEDVMNAFELDQTVISNLQKQFEKIAAESGLDGDGISAIESPPTVQVKSKAKKRKRSKSAVNGEMGSKENTEEEEALPKTEEKSVKRVRFSMKNNLVWKPQTPLPPQSLRIPPSVTPRGSALKKGLSPGPIRDISQDVKKAKKKKASPLKKARKVKSISPTVKRVKKKVKPIPFISDTI</sequence>
<accession>A0A9Q1QIU7</accession>
<protein>
    <submittedName>
        <fullName evidence="6">Uncharacterized protein</fullName>
    </submittedName>
</protein>
<evidence type="ECO:0000256" key="2">
    <source>
        <dbReference type="ARBA" id="ARBA00006374"/>
    </source>
</evidence>
<evidence type="ECO:0000256" key="5">
    <source>
        <dbReference type="SAM" id="MobiDB-lite"/>
    </source>
</evidence>
<feature type="compositionally biased region" description="Basic residues" evidence="5">
    <location>
        <begin position="336"/>
        <end position="349"/>
    </location>
</feature>
<keyword evidence="7" id="KW-1185">Reference proteome</keyword>
<evidence type="ECO:0000313" key="6">
    <source>
        <dbReference type="EMBL" id="KAJ8444223.1"/>
    </source>
</evidence>
<dbReference type="GO" id="GO:0006364">
    <property type="term" value="P:rRNA processing"/>
    <property type="evidence" value="ECO:0007669"/>
    <property type="project" value="UniProtKB-KW"/>
</dbReference>
<proteinExistence type="inferred from homology"/>
<evidence type="ECO:0000313" key="7">
    <source>
        <dbReference type="Proteomes" id="UP001153076"/>
    </source>
</evidence>
<dbReference type="Pfam" id="PF05997">
    <property type="entry name" value="Nop52"/>
    <property type="match status" value="1"/>
</dbReference>
<dbReference type="OrthoDB" id="2019504at2759"/>
<organism evidence="6 7">
    <name type="scientific">Carnegiea gigantea</name>
    <dbReference type="NCBI Taxonomy" id="171969"/>
    <lineage>
        <taxon>Eukaryota</taxon>
        <taxon>Viridiplantae</taxon>
        <taxon>Streptophyta</taxon>
        <taxon>Embryophyta</taxon>
        <taxon>Tracheophyta</taxon>
        <taxon>Spermatophyta</taxon>
        <taxon>Magnoliopsida</taxon>
        <taxon>eudicotyledons</taxon>
        <taxon>Gunneridae</taxon>
        <taxon>Pentapetalae</taxon>
        <taxon>Caryophyllales</taxon>
        <taxon>Cactineae</taxon>
        <taxon>Cactaceae</taxon>
        <taxon>Cactoideae</taxon>
        <taxon>Echinocereeae</taxon>
        <taxon>Carnegiea</taxon>
    </lineage>
</organism>
<dbReference type="InterPro" id="IPR010301">
    <property type="entry name" value="RRP1"/>
</dbReference>
<name>A0A9Q1QIU7_9CARY</name>
<comment type="caution">
    <text evidence="6">The sequence shown here is derived from an EMBL/GenBank/DDBJ whole genome shotgun (WGS) entry which is preliminary data.</text>
</comment>
<feature type="compositionally biased region" description="Polar residues" evidence="5">
    <location>
        <begin position="367"/>
        <end position="377"/>
    </location>
</feature>
<evidence type="ECO:0000256" key="1">
    <source>
        <dbReference type="ARBA" id="ARBA00004123"/>
    </source>
</evidence>
<feature type="compositionally biased region" description="Basic residues" evidence="5">
    <location>
        <begin position="518"/>
        <end position="534"/>
    </location>
</feature>
<evidence type="ECO:0000256" key="4">
    <source>
        <dbReference type="ARBA" id="ARBA00023242"/>
    </source>
</evidence>
<dbReference type="Proteomes" id="UP001153076">
    <property type="component" value="Unassembled WGS sequence"/>
</dbReference>
<reference evidence="6" key="1">
    <citation type="submission" date="2022-04" db="EMBL/GenBank/DDBJ databases">
        <title>Carnegiea gigantea Genome sequencing and assembly v2.</title>
        <authorList>
            <person name="Copetti D."/>
            <person name="Sanderson M.J."/>
            <person name="Burquez A."/>
            <person name="Wojciechowski M.F."/>
        </authorList>
    </citation>
    <scope>NUCLEOTIDE SEQUENCE</scope>
    <source>
        <strain evidence="6">SGP5-SGP5p</strain>
        <tissue evidence="6">Aerial part</tissue>
    </source>
</reference>
<dbReference type="GO" id="GO:0030688">
    <property type="term" value="C:preribosome, small subunit precursor"/>
    <property type="evidence" value="ECO:0007669"/>
    <property type="project" value="InterPro"/>
</dbReference>
<feature type="compositionally biased region" description="Low complexity" evidence="5">
    <location>
        <begin position="350"/>
        <end position="366"/>
    </location>
</feature>
<comment type="subcellular location">
    <subcellularLocation>
        <location evidence="1">Nucleus</location>
    </subcellularLocation>
</comment>
<dbReference type="PANTHER" id="PTHR13026">
    <property type="entry name" value="NNP-1 PROTEIN NOVEL NUCLEAR PROTEIN 1 NOP52"/>
    <property type="match status" value="1"/>
</dbReference>
<feature type="region of interest" description="Disordered" evidence="5">
    <location>
        <begin position="292"/>
        <end position="382"/>
    </location>
</feature>
<gene>
    <name evidence="6" type="ORF">Cgig2_028104</name>
</gene>